<accession>A0A3E3IEN1</accession>
<protein>
    <submittedName>
        <fullName evidence="2">Uncharacterized protein</fullName>
    </submittedName>
</protein>
<gene>
    <name evidence="2" type="ORF">DXC40_16940</name>
</gene>
<dbReference type="AlphaFoldDB" id="A0A3E3IEN1"/>
<comment type="caution">
    <text evidence="2">The sequence shown here is derived from an EMBL/GenBank/DDBJ whole genome shotgun (WGS) entry which is preliminary data.</text>
</comment>
<proteinExistence type="predicted"/>
<evidence type="ECO:0000256" key="1">
    <source>
        <dbReference type="SAM" id="MobiDB-lite"/>
    </source>
</evidence>
<organism evidence="2 3">
    <name type="scientific">Anaerotruncus colihominis</name>
    <dbReference type="NCBI Taxonomy" id="169435"/>
    <lineage>
        <taxon>Bacteria</taxon>
        <taxon>Bacillati</taxon>
        <taxon>Bacillota</taxon>
        <taxon>Clostridia</taxon>
        <taxon>Eubacteriales</taxon>
        <taxon>Oscillospiraceae</taxon>
        <taxon>Anaerotruncus</taxon>
    </lineage>
</organism>
<feature type="region of interest" description="Disordered" evidence="1">
    <location>
        <begin position="1"/>
        <end position="72"/>
    </location>
</feature>
<dbReference type="EMBL" id="QVME01000013">
    <property type="protein sequence ID" value="RGE65441.1"/>
    <property type="molecule type" value="Genomic_DNA"/>
</dbReference>
<reference evidence="2 3" key="1">
    <citation type="submission" date="2018-08" db="EMBL/GenBank/DDBJ databases">
        <title>A genome reference for cultivated species of the human gut microbiota.</title>
        <authorList>
            <person name="Zou Y."/>
            <person name="Xue W."/>
            <person name="Luo G."/>
        </authorList>
    </citation>
    <scope>NUCLEOTIDE SEQUENCE [LARGE SCALE GENOMIC DNA]</scope>
    <source>
        <strain evidence="2 3">TF05-12AC</strain>
    </source>
</reference>
<feature type="compositionally biased region" description="Low complexity" evidence="1">
    <location>
        <begin position="29"/>
        <end position="46"/>
    </location>
</feature>
<evidence type="ECO:0000313" key="2">
    <source>
        <dbReference type="EMBL" id="RGE65441.1"/>
    </source>
</evidence>
<dbReference type="Proteomes" id="UP000260828">
    <property type="component" value="Unassembled WGS sequence"/>
</dbReference>
<sequence length="72" mass="7114">MALSELHSGSRAKAPGAPVTARGVNGRFAPAEAPGREAGANRGGNADFPPPSGQPEGGGFLLSKIQGGHSHV</sequence>
<name>A0A3E3IEN1_9FIRM</name>
<evidence type="ECO:0000313" key="3">
    <source>
        <dbReference type="Proteomes" id="UP000260828"/>
    </source>
</evidence>